<dbReference type="Gene3D" id="1.20.1730.10">
    <property type="entry name" value="Sodium/glucose cotransporter"/>
    <property type="match status" value="1"/>
</dbReference>
<evidence type="ECO:0000256" key="3">
    <source>
        <dbReference type="ARBA" id="ARBA00022448"/>
    </source>
</evidence>
<keyword evidence="4 8" id="KW-0812">Transmembrane</keyword>
<dbReference type="InterPro" id="IPR050277">
    <property type="entry name" value="Sodium:Solute_Symporter"/>
</dbReference>
<reference evidence="9 10" key="1">
    <citation type="submission" date="2019-09" db="EMBL/GenBank/DDBJ databases">
        <authorList>
            <person name="Leyn A S."/>
        </authorList>
    </citation>
    <scope>NUCLEOTIDE SEQUENCE [LARGE SCALE GENOMIC DNA]</scope>
    <source>
        <strain evidence="9">AA231_1</strain>
    </source>
</reference>
<feature type="transmembrane region" description="Helical" evidence="8">
    <location>
        <begin position="438"/>
        <end position="460"/>
    </location>
</feature>
<dbReference type="PANTHER" id="PTHR48086:SF8">
    <property type="entry name" value="MONOCARBOXYLIC ACID PERMEASE"/>
    <property type="match status" value="1"/>
</dbReference>
<feature type="transmembrane region" description="Helical" evidence="8">
    <location>
        <begin position="415"/>
        <end position="432"/>
    </location>
</feature>
<sequence>MILAFTLVGIVLIGVLGFVGRRKPVADLAEWTVGGRRFGALTMWFLQAGEVFTTFTFLGMAGLAFSGGVAAMYALPYVPIAYVVLFFLAKRLWTMGKERGYLTQGDFLEDRYSSRALGTVSAVLGVVFVLPYLQLQITGLGLIVRLVTGDSASGTLSMVTGSVLVVAFVLWAGLRGVAATSYFKDGIMLVALVVLAIAVPTHFAGGIGGVFRKIEQLHPEKLIVHSGANDHVWFVTSMLVSAIGVGLMTLPHSWPALMSARDPKVLRRNYAWMPVYELCLLLPMIIGFAAILVVSKGSDPNGVLLTLSKDALPGWVTGIVVVAATATAMVPAAGILIGISSLVARNIVRVRSGRKQFWINHGTVVLASTLALVLGIFRPDLLANLLLLTYSGSVQLAPANLLGFLRRVPVGKGPVFAGLIAGELVVVYLTFVDTHLAGTVNVGLIGLGVNVVVLALAAAARRQTSPVEAA</sequence>
<keyword evidence="3" id="KW-0813">Transport</keyword>
<evidence type="ECO:0000256" key="1">
    <source>
        <dbReference type="ARBA" id="ARBA00004141"/>
    </source>
</evidence>
<comment type="similarity">
    <text evidence="2 7">Belongs to the sodium:solute symporter (SSF) (TC 2.A.21) family.</text>
</comment>
<accession>A0A6I8LIU0</accession>
<keyword evidence="10" id="KW-1185">Reference proteome</keyword>
<dbReference type="RefSeq" id="WP_155542227.1">
    <property type="nucleotide sequence ID" value="NZ_CABVGP010000001.1"/>
</dbReference>
<organism evidence="9 10">
    <name type="scientific">Amycolatopsis camponoti</name>
    <dbReference type="NCBI Taxonomy" id="2606593"/>
    <lineage>
        <taxon>Bacteria</taxon>
        <taxon>Bacillati</taxon>
        <taxon>Actinomycetota</taxon>
        <taxon>Actinomycetes</taxon>
        <taxon>Pseudonocardiales</taxon>
        <taxon>Pseudonocardiaceae</taxon>
        <taxon>Amycolatopsis</taxon>
    </lineage>
</organism>
<evidence type="ECO:0000256" key="6">
    <source>
        <dbReference type="ARBA" id="ARBA00023136"/>
    </source>
</evidence>
<dbReference type="EMBL" id="CABVGP010000001">
    <property type="protein sequence ID" value="VVJ16963.1"/>
    <property type="molecule type" value="Genomic_DNA"/>
</dbReference>
<dbReference type="GO" id="GO:0005886">
    <property type="term" value="C:plasma membrane"/>
    <property type="evidence" value="ECO:0007669"/>
    <property type="project" value="TreeGrafter"/>
</dbReference>
<evidence type="ECO:0000256" key="2">
    <source>
        <dbReference type="ARBA" id="ARBA00006434"/>
    </source>
</evidence>
<feature type="transmembrane region" description="Helical" evidence="8">
    <location>
        <begin position="314"/>
        <end position="337"/>
    </location>
</feature>
<evidence type="ECO:0000256" key="5">
    <source>
        <dbReference type="ARBA" id="ARBA00022989"/>
    </source>
</evidence>
<feature type="transmembrane region" description="Helical" evidence="8">
    <location>
        <begin position="231"/>
        <end position="250"/>
    </location>
</feature>
<evidence type="ECO:0000256" key="8">
    <source>
        <dbReference type="SAM" id="Phobius"/>
    </source>
</evidence>
<dbReference type="GO" id="GO:0022857">
    <property type="term" value="F:transmembrane transporter activity"/>
    <property type="evidence" value="ECO:0007669"/>
    <property type="project" value="InterPro"/>
</dbReference>
<dbReference type="Pfam" id="PF00474">
    <property type="entry name" value="SSF"/>
    <property type="match status" value="1"/>
</dbReference>
<evidence type="ECO:0000313" key="10">
    <source>
        <dbReference type="Proteomes" id="UP000399805"/>
    </source>
</evidence>
<feature type="transmembrane region" description="Helical" evidence="8">
    <location>
        <begin position="357"/>
        <end position="377"/>
    </location>
</feature>
<evidence type="ECO:0000256" key="4">
    <source>
        <dbReference type="ARBA" id="ARBA00022692"/>
    </source>
</evidence>
<dbReference type="AlphaFoldDB" id="A0A6I8LIU0"/>
<evidence type="ECO:0000256" key="7">
    <source>
        <dbReference type="RuleBase" id="RU362091"/>
    </source>
</evidence>
<feature type="transmembrane region" description="Helical" evidence="8">
    <location>
        <begin position="116"/>
        <end position="135"/>
    </location>
</feature>
<evidence type="ECO:0000313" key="9">
    <source>
        <dbReference type="EMBL" id="VVJ16963.1"/>
    </source>
</evidence>
<protein>
    <submittedName>
        <fullName evidence="9">Na+/solute symporter</fullName>
    </submittedName>
</protein>
<dbReference type="InterPro" id="IPR038377">
    <property type="entry name" value="Na/Glc_symporter_sf"/>
</dbReference>
<keyword evidence="5 8" id="KW-1133">Transmembrane helix</keyword>
<dbReference type="Proteomes" id="UP000399805">
    <property type="component" value="Unassembled WGS sequence"/>
</dbReference>
<proteinExistence type="inferred from homology"/>
<feature type="transmembrane region" description="Helical" evidence="8">
    <location>
        <begin position="155"/>
        <end position="174"/>
    </location>
</feature>
<comment type="subcellular location">
    <subcellularLocation>
        <location evidence="1">Membrane</location>
        <topology evidence="1">Multi-pass membrane protein</topology>
    </subcellularLocation>
</comment>
<keyword evidence="6 8" id="KW-0472">Membrane</keyword>
<name>A0A6I8LIU0_9PSEU</name>
<gene>
    <name evidence="9" type="ORF">AA23TX_01984</name>
</gene>
<feature type="transmembrane region" description="Helical" evidence="8">
    <location>
        <begin position="383"/>
        <end position="403"/>
    </location>
</feature>
<feature type="transmembrane region" description="Helical" evidence="8">
    <location>
        <begin position="271"/>
        <end position="294"/>
    </location>
</feature>
<dbReference type="PANTHER" id="PTHR48086">
    <property type="entry name" value="SODIUM/PROLINE SYMPORTER-RELATED"/>
    <property type="match status" value="1"/>
</dbReference>
<dbReference type="PROSITE" id="PS50283">
    <property type="entry name" value="NA_SOLUT_SYMP_3"/>
    <property type="match status" value="1"/>
</dbReference>
<dbReference type="CDD" id="cd10322">
    <property type="entry name" value="SLC5sbd"/>
    <property type="match status" value="1"/>
</dbReference>
<feature type="transmembrane region" description="Helical" evidence="8">
    <location>
        <begin position="186"/>
        <end position="211"/>
    </location>
</feature>
<dbReference type="InterPro" id="IPR001734">
    <property type="entry name" value="Na/solute_symporter"/>
</dbReference>
<feature type="transmembrane region" description="Helical" evidence="8">
    <location>
        <begin position="63"/>
        <end position="89"/>
    </location>
</feature>